<reference evidence="2 3" key="1">
    <citation type="journal article" date="2014" name="Agronomy (Basel)">
        <title>A Draft Genome Sequence for Ensete ventricosum, the Drought-Tolerant Tree Against Hunger.</title>
        <authorList>
            <person name="Harrison J."/>
            <person name="Moore K.A."/>
            <person name="Paszkiewicz K."/>
            <person name="Jones T."/>
            <person name="Grant M."/>
            <person name="Ambacheew D."/>
            <person name="Muzemil S."/>
            <person name="Studholme D.J."/>
        </authorList>
    </citation>
    <scope>NUCLEOTIDE SEQUENCE [LARGE SCALE GENOMIC DNA]</scope>
</reference>
<feature type="compositionally biased region" description="Gly residues" evidence="1">
    <location>
        <begin position="1"/>
        <end position="10"/>
    </location>
</feature>
<dbReference type="AlphaFoldDB" id="A0A426YFV3"/>
<gene>
    <name evidence="2" type="ORF">B296_00016309</name>
</gene>
<dbReference type="EMBL" id="AMZH03012717">
    <property type="protein sequence ID" value="RRT50530.1"/>
    <property type="molecule type" value="Genomic_DNA"/>
</dbReference>
<dbReference type="Proteomes" id="UP000287651">
    <property type="component" value="Unassembled WGS sequence"/>
</dbReference>
<name>A0A426YFV3_ENSVE</name>
<comment type="caution">
    <text evidence="2">The sequence shown here is derived from an EMBL/GenBank/DDBJ whole genome shotgun (WGS) entry which is preliminary data.</text>
</comment>
<organism evidence="2 3">
    <name type="scientific">Ensete ventricosum</name>
    <name type="common">Abyssinian banana</name>
    <name type="synonym">Musa ensete</name>
    <dbReference type="NCBI Taxonomy" id="4639"/>
    <lineage>
        <taxon>Eukaryota</taxon>
        <taxon>Viridiplantae</taxon>
        <taxon>Streptophyta</taxon>
        <taxon>Embryophyta</taxon>
        <taxon>Tracheophyta</taxon>
        <taxon>Spermatophyta</taxon>
        <taxon>Magnoliopsida</taxon>
        <taxon>Liliopsida</taxon>
        <taxon>Zingiberales</taxon>
        <taxon>Musaceae</taxon>
        <taxon>Ensete</taxon>
    </lineage>
</organism>
<accession>A0A426YFV3</accession>
<evidence type="ECO:0000313" key="3">
    <source>
        <dbReference type="Proteomes" id="UP000287651"/>
    </source>
</evidence>
<proteinExistence type="predicted"/>
<protein>
    <submittedName>
        <fullName evidence="2">Uncharacterized protein</fullName>
    </submittedName>
</protein>
<evidence type="ECO:0000313" key="2">
    <source>
        <dbReference type="EMBL" id="RRT50530.1"/>
    </source>
</evidence>
<evidence type="ECO:0000256" key="1">
    <source>
        <dbReference type="SAM" id="MobiDB-lite"/>
    </source>
</evidence>
<feature type="region of interest" description="Disordered" evidence="1">
    <location>
        <begin position="1"/>
        <end position="25"/>
    </location>
</feature>
<feature type="non-terminal residue" evidence="2">
    <location>
        <position position="1"/>
    </location>
</feature>
<sequence length="84" mass="8649">SSGRAKGGGAASSAPSAPMSAPSPTRLITSLHSFPSLQFPVCLFTPGVGLLSQIVIKHNLVKKELEHIFSGADSMKFAPKTAGE</sequence>
<feature type="compositionally biased region" description="Low complexity" evidence="1">
    <location>
        <begin position="11"/>
        <end position="24"/>
    </location>
</feature>